<feature type="repeat" description="PPR" evidence="2">
    <location>
        <begin position="9"/>
        <end position="43"/>
    </location>
</feature>
<protein>
    <submittedName>
        <fullName evidence="3">BnaA09g10580D protein</fullName>
    </submittedName>
</protein>
<name>A0A078HQ93_BRANA</name>
<organism evidence="3 4">
    <name type="scientific">Brassica napus</name>
    <name type="common">Rape</name>
    <dbReference type="NCBI Taxonomy" id="3708"/>
    <lineage>
        <taxon>Eukaryota</taxon>
        <taxon>Viridiplantae</taxon>
        <taxon>Streptophyta</taxon>
        <taxon>Embryophyta</taxon>
        <taxon>Tracheophyta</taxon>
        <taxon>Spermatophyta</taxon>
        <taxon>Magnoliopsida</taxon>
        <taxon>eudicotyledons</taxon>
        <taxon>Gunneridae</taxon>
        <taxon>Pentapetalae</taxon>
        <taxon>rosids</taxon>
        <taxon>malvids</taxon>
        <taxon>Brassicales</taxon>
        <taxon>Brassicaceae</taxon>
        <taxon>Brassiceae</taxon>
        <taxon>Brassica</taxon>
    </lineage>
</organism>
<keyword evidence="4" id="KW-1185">Reference proteome</keyword>
<dbReference type="OMA" id="AERHVEM"/>
<dbReference type="InterPro" id="IPR002885">
    <property type="entry name" value="PPR_rpt"/>
</dbReference>
<dbReference type="PANTHER" id="PTHR45613">
    <property type="entry name" value="PENTATRICOPEPTIDE REPEAT-CONTAINING PROTEIN"/>
    <property type="match status" value="1"/>
</dbReference>
<dbReference type="EMBL" id="LK032457">
    <property type="protein sequence ID" value="CDY39806.1"/>
    <property type="molecule type" value="Genomic_DNA"/>
</dbReference>
<evidence type="ECO:0000313" key="4">
    <source>
        <dbReference type="Proteomes" id="UP000028999"/>
    </source>
</evidence>
<feature type="repeat" description="PPR" evidence="2">
    <location>
        <begin position="79"/>
        <end position="113"/>
    </location>
</feature>
<evidence type="ECO:0000256" key="2">
    <source>
        <dbReference type="PROSITE-ProRule" id="PRU00708"/>
    </source>
</evidence>
<feature type="repeat" description="PPR" evidence="2">
    <location>
        <begin position="44"/>
        <end position="78"/>
    </location>
</feature>
<gene>
    <name evidence="3" type="primary">BnaA09g10580D</name>
    <name evidence="3" type="ORF">GSBRNA2T00068618001</name>
</gene>
<dbReference type="Gene3D" id="1.25.40.10">
    <property type="entry name" value="Tetratricopeptide repeat domain"/>
    <property type="match status" value="2"/>
</dbReference>
<dbReference type="PANTHER" id="PTHR45613:SF230">
    <property type="entry name" value="PENTATRICOPEPTIDE REPEAT-CONTAINING PROTEIN"/>
    <property type="match status" value="1"/>
</dbReference>
<dbReference type="AlphaFoldDB" id="A0A078HQ93"/>
<sequence>MIKRKISPNVVTYSALVDAFVKNGKVLEAKELYEEMMRMCIDPDVVTYSSLINGLCVQGRIDEASEMFDLMVRRGCFPDVVSYNTLINGFCKSKRVEDGMRLFREMSQRGLVSSTVTYNTLIQGKGLHCEIDALYTKMKGDGLMLNDGTLCIRDGDITVSAELIKEMLSRGNAPFWGCKKAVSLL</sequence>
<dbReference type="Pfam" id="PF12854">
    <property type="entry name" value="PPR_1"/>
    <property type="match status" value="1"/>
</dbReference>
<dbReference type="InterPro" id="IPR011990">
    <property type="entry name" value="TPR-like_helical_dom_sf"/>
</dbReference>
<dbReference type="Gramene" id="CDY39806">
    <property type="protein sequence ID" value="CDY39806"/>
    <property type="gene ID" value="GSBRNA2T00068618001"/>
</dbReference>
<evidence type="ECO:0000256" key="1">
    <source>
        <dbReference type="ARBA" id="ARBA00022737"/>
    </source>
</evidence>
<reference evidence="3 4" key="1">
    <citation type="journal article" date="2014" name="Science">
        <title>Plant genetics. Early allopolyploid evolution in the post-Neolithic Brassica napus oilseed genome.</title>
        <authorList>
            <person name="Chalhoub B."/>
            <person name="Denoeud F."/>
            <person name="Liu S."/>
            <person name="Parkin I.A."/>
            <person name="Tang H."/>
            <person name="Wang X."/>
            <person name="Chiquet J."/>
            <person name="Belcram H."/>
            <person name="Tong C."/>
            <person name="Samans B."/>
            <person name="Correa M."/>
            <person name="Da Silva C."/>
            <person name="Just J."/>
            <person name="Falentin C."/>
            <person name="Koh C.S."/>
            <person name="Le Clainche I."/>
            <person name="Bernard M."/>
            <person name="Bento P."/>
            <person name="Noel B."/>
            <person name="Labadie K."/>
            <person name="Alberti A."/>
            <person name="Charles M."/>
            <person name="Arnaud D."/>
            <person name="Guo H."/>
            <person name="Daviaud C."/>
            <person name="Alamery S."/>
            <person name="Jabbari K."/>
            <person name="Zhao M."/>
            <person name="Edger P.P."/>
            <person name="Chelaifa H."/>
            <person name="Tack D."/>
            <person name="Lassalle G."/>
            <person name="Mestiri I."/>
            <person name="Schnel N."/>
            <person name="Le Paslier M.C."/>
            <person name="Fan G."/>
            <person name="Renault V."/>
            <person name="Bayer P.E."/>
            <person name="Golicz A.A."/>
            <person name="Manoli S."/>
            <person name="Lee T.H."/>
            <person name="Thi V.H."/>
            <person name="Chalabi S."/>
            <person name="Hu Q."/>
            <person name="Fan C."/>
            <person name="Tollenaere R."/>
            <person name="Lu Y."/>
            <person name="Battail C."/>
            <person name="Shen J."/>
            <person name="Sidebottom C.H."/>
            <person name="Wang X."/>
            <person name="Canaguier A."/>
            <person name="Chauveau A."/>
            <person name="Berard A."/>
            <person name="Deniot G."/>
            <person name="Guan M."/>
            <person name="Liu Z."/>
            <person name="Sun F."/>
            <person name="Lim Y.P."/>
            <person name="Lyons E."/>
            <person name="Town C.D."/>
            <person name="Bancroft I."/>
            <person name="Wang X."/>
            <person name="Meng J."/>
            <person name="Ma J."/>
            <person name="Pires J.C."/>
            <person name="King G.J."/>
            <person name="Brunel D."/>
            <person name="Delourme R."/>
            <person name="Renard M."/>
            <person name="Aury J.M."/>
            <person name="Adams K.L."/>
            <person name="Batley J."/>
            <person name="Snowdon R.J."/>
            <person name="Tost J."/>
            <person name="Edwards D."/>
            <person name="Zhou Y."/>
            <person name="Hua W."/>
            <person name="Sharpe A.G."/>
            <person name="Paterson A.H."/>
            <person name="Guan C."/>
            <person name="Wincker P."/>
        </authorList>
    </citation>
    <scope>NUCLEOTIDE SEQUENCE [LARGE SCALE GENOMIC DNA]</scope>
    <source>
        <strain evidence="4">cv. Darmor-bzh</strain>
    </source>
</reference>
<dbReference type="PROSITE" id="PS51375">
    <property type="entry name" value="PPR"/>
    <property type="match status" value="3"/>
</dbReference>
<evidence type="ECO:0000313" key="3">
    <source>
        <dbReference type="EMBL" id="CDY39806.1"/>
    </source>
</evidence>
<accession>A0A078HQ93</accession>
<dbReference type="Proteomes" id="UP000028999">
    <property type="component" value="Unassembled WGS sequence"/>
</dbReference>
<proteinExistence type="predicted"/>
<dbReference type="Pfam" id="PF13041">
    <property type="entry name" value="PPR_2"/>
    <property type="match status" value="1"/>
</dbReference>
<keyword evidence="1" id="KW-0677">Repeat</keyword>
<dbReference type="PaxDb" id="3708-A0A078HQ93"/>
<dbReference type="NCBIfam" id="TIGR00756">
    <property type="entry name" value="PPR"/>
    <property type="match status" value="3"/>
</dbReference>